<keyword evidence="3" id="KW-1185">Reference proteome</keyword>
<sequence length="225" mass="25783">MTIIVNPNIEIPTTIAKEELPDLENLRRDVHEVMSKNDPSHDATHIHRVISLSQYILKEEQSRTEQQYNSSLIHVAALTHDVFDKKYNPDLSPEKKGLHDLLVRHGWSSDFAEDVNDVVEYVSFSKEISNPEQAEAALRRNPELAIVQDADRLDAIGAVGIGRVFAFGAARMPQRGLCGCIEHFVDKLEILEGMMKTETGRRLAKERTERLRIFRQWWKEEMALV</sequence>
<organism evidence="2 3">
    <name type="scientific">Rhizodiscina lignyota</name>
    <dbReference type="NCBI Taxonomy" id="1504668"/>
    <lineage>
        <taxon>Eukaryota</taxon>
        <taxon>Fungi</taxon>
        <taxon>Dikarya</taxon>
        <taxon>Ascomycota</taxon>
        <taxon>Pezizomycotina</taxon>
        <taxon>Dothideomycetes</taxon>
        <taxon>Pleosporomycetidae</taxon>
        <taxon>Aulographales</taxon>
        <taxon>Rhizodiscinaceae</taxon>
        <taxon>Rhizodiscina</taxon>
    </lineage>
</organism>
<dbReference type="SMART" id="SM00471">
    <property type="entry name" value="HDc"/>
    <property type="match status" value="1"/>
</dbReference>
<accession>A0A9P4IE60</accession>
<dbReference type="Pfam" id="PF01966">
    <property type="entry name" value="HD"/>
    <property type="match status" value="1"/>
</dbReference>
<dbReference type="AlphaFoldDB" id="A0A9P4IE60"/>
<protein>
    <recommendedName>
        <fullName evidence="1">HD/PDEase domain-containing protein</fullName>
    </recommendedName>
</protein>
<dbReference type="OrthoDB" id="16547at2759"/>
<dbReference type="InterPro" id="IPR006674">
    <property type="entry name" value="HD_domain"/>
</dbReference>
<dbReference type="CDD" id="cd00077">
    <property type="entry name" value="HDc"/>
    <property type="match status" value="1"/>
</dbReference>
<dbReference type="InterPro" id="IPR003607">
    <property type="entry name" value="HD/PDEase_dom"/>
</dbReference>
<evidence type="ECO:0000259" key="1">
    <source>
        <dbReference type="SMART" id="SM00471"/>
    </source>
</evidence>
<reference evidence="2" key="1">
    <citation type="journal article" date="2020" name="Stud. Mycol.">
        <title>101 Dothideomycetes genomes: a test case for predicting lifestyles and emergence of pathogens.</title>
        <authorList>
            <person name="Haridas S."/>
            <person name="Albert R."/>
            <person name="Binder M."/>
            <person name="Bloem J."/>
            <person name="Labutti K."/>
            <person name="Salamov A."/>
            <person name="Andreopoulos B."/>
            <person name="Baker S."/>
            <person name="Barry K."/>
            <person name="Bills G."/>
            <person name="Bluhm B."/>
            <person name="Cannon C."/>
            <person name="Castanera R."/>
            <person name="Culley D."/>
            <person name="Daum C."/>
            <person name="Ezra D."/>
            <person name="Gonzalez J."/>
            <person name="Henrissat B."/>
            <person name="Kuo A."/>
            <person name="Liang C."/>
            <person name="Lipzen A."/>
            <person name="Lutzoni F."/>
            <person name="Magnuson J."/>
            <person name="Mondo S."/>
            <person name="Nolan M."/>
            <person name="Ohm R."/>
            <person name="Pangilinan J."/>
            <person name="Park H.-J."/>
            <person name="Ramirez L."/>
            <person name="Alfaro M."/>
            <person name="Sun H."/>
            <person name="Tritt A."/>
            <person name="Yoshinaga Y."/>
            <person name="Zwiers L.-H."/>
            <person name="Turgeon B."/>
            <person name="Goodwin S."/>
            <person name="Spatafora J."/>
            <person name="Crous P."/>
            <person name="Grigoriev I."/>
        </authorList>
    </citation>
    <scope>NUCLEOTIDE SEQUENCE</scope>
    <source>
        <strain evidence="2">CBS 133067</strain>
    </source>
</reference>
<gene>
    <name evidence="2" type="ORF">NA57DRAFT_57989</name>
</gene>
<evidence type="ECO:0000313" key="3">
    <source>
        <dbReference type="Proteomes" id="UP000799772"/>
    </source>
</evidence>
<dbReference type="PANTHER" id="PTHR33594">
    <property type="entry name" value="SUPERFAMILY HYDROLASE, PUTATIVE (AFU_ORTHOLOGUE AFUA_1G03035)-RELATED"/>
    <property type="match status" value="1"/>
</dbReference>
<feature type="domain" description="HD/PDEase" evidence="1">
    <location>
        <begin position="38"/>
        <end position="165"/>
    </location>
</feature>
<dbReference type="Proteomes" id="UP000799772">
    <property type="component" value="Unassembled WGS sequence"/>
</dbReference>
<evidence type="ECO:0000313" key="2">
    <source>
        <dbReference type="EMBL" id="KAF2097399.1"/>
    </source>
</evidence>
<dbReference type="Gene3D" id="1.10.3210.50">
    <property type="match status" value="1"/>
</dbReference>
<name>A0A9P4IE60_9PEZI</name>
<dbReference type="EMBL" id="ML978128">
    <property type="protein sequence ID" value="KAF2097399.1"/>
    <property type="molecule type" value="Genomic_DNA"/>
</dbReference>
<proteinExistence type="predicted"/>
<dbReference type="PANTHER" id="PTHR33594:SF1">
    <property type="entry name" value="HD_PDEASE DOMAIN-CONTAINING PROTEIN"/>
    <property type="match status" value="1"/>
</dbReference>
<dbReference type="SUPFAM" id="SSF109604">
    <property type="entry name" value="HD-domain/PDEase-like"/>
    <property type="match status" value="1"/>
</dbReference>
<comment type="caution">
    <text evidence="2">The sequence shown here is derived from an EMBL/GenBank/DDBJ whole genome shotgun (WGS) entry which is preliminary data.</text>
</comment>